<dbReference type="PANTHER" id="PTHR24321">
    <property type="entry name" value="DEHYDROGENASES, SHORT CHAIN"/>
    <property type="match status" value="1"/>
</dbReference>
<dbReference type="SUPFAM" id="SSF51735">
    <property type="entry name" value="NAD(P)-binding Rossmann-fold domains"/>
    <property type="match status" value="1"/>
</dbReference>
<dbReference type="Pfam" id="PF13561">
    <property type="entry name" value="adh_short_C2"/>
    <property type="match status" value="1"/>
</dbReference>
<proteinExistence type="inferred from homology"/>
<reference evidence="3 4" key="1">
    <citation type="submission" date="2018-10" db="EMBL/GenBank/DDBJ databases">
        <title>Histidinibacterium lentulum gen. nov., sp. nov., a marine bacterium from the culture broth of Picochlorum sp. 122.</title>
        <authorList>
            <person name="Wang G."/>
        </authorList>
    </citation>
    <scope>NUCLEOTIDE SEQUENCE [LARGE SCALE GENOMIC DNA]</scope>
    <source>
        <strain evidence="3 4">B17</strain>
    </source>
</reference>
<organism evidence="3 4">
    <name type="scientific">Histidinibacterium lentulum</name>
    <dbReference type="NCBI Taxonomy" id="2480588"/>
    <lineage>
        <taxon>Bacteria</taxon>
        <taxon>Pseudomonadati</taxon>
        <taxon>Pseudomonadota</taxon>
        <taxon>Alphaproteobacteria</taxon>
        <taxon>Rhodobacterales</taxon>
        <taxon>Paracoccaceae</taxon>
        <taxon>Histidinibacterium</taxon>
    </lineage>
</organism>
<dbReference type="InterPro" id="IPR036291">
    <property type="entry name" value="NAD(P)-bd_dom_sf"/>
</dbReference>
<name>A0A3N2R516_9RHOB</name>
<dbReference type="Gene3D" id="3.40.50.720">
    <property type="entry name" value="NAD(P)-binding Rossmann-like Domain"/>
    <property type="match status" value="1"/>
</dbReference>
<accession>A0A3N2R516</accession>
<dbReference type="GO" id="GO:0016491">
    <property type="term" value="F:oxidoreductase activity"/>
    <property type="evidence" value="ECO:0007669"/>
    <property type="project" value="UniProtKB-KW"/>
</dbReference>
<comment type="similarity">
    <text evidence="1">Belongs to the short-chain dehydrogenases/reductases (SDR) family.</text>
</comment>
<sequence>MPRAVVTGAAGGIGRATVATFEAAGWEVAGLDRDGPEPVDVADPESIGAAFARIGARWEALDALICVAGINHRSPVAEMHVADWDRMMDVNLGGMFLAAKFGVPLQARAETPAIVTMASISGHVASPDYPAYVTTKAAVESFTWALAQEVGDRGIRVNAVAPGWVDAGFTGAALDQMDDPEPLYAAAREAHLLGRMAEPEEVAAAILWLASPRASFVTGQTLFVDGGLMRKH</sequence>
<dbReference type="PROSITE" id="PS00061">
    <property type="entry name" value="ADH_SHORT"/>
    <property type="match status" value="1"/>
</dbReference>
<dbReference type="PRINTS" id="PR00081">
    <property type="entry name" value="GDHRDH"/>
</dbReference>
<evidence type="ECO:0000256" key="1">
    <source>
        <dbReference type="ARBA" id="ARBA00006484"/>
    </source>
</evidence>
<dbReference type="CDD" id="cd05233">
    <property type="entry name" value="SDR_c"/>
    <property type="match status" value="1"/>
</dbReference>
<gene>
    <name evidence="3" type="ORF">EAT49_09630</name>
</gene>
<dbReference type="OrthoDB" id="9789398at2"/>
<dbReference type="RefSeq" id="WP_123642104.1">
    <property type="nucleotide sequence ID" value="NZ_ML119084.1"/>
</dbReference>
<evidence type="ECO:0000313" key="3">
    <source>
        <dbReference type="EMBL" id="ROU02579.1"/>
    </source>
</evidence>
<evidence type="ECO:0000256" key="2">
    <source>
        <dbReference type="ARBA" id="ARBA00023002"/>
    </source>
</evidence>
<dbReference type="InterPro" id="IPR002347">
    <property type="entry name" value="SDR_fam"/>
</dbReference>
<dbReference type="EMBL" id="RDRB01000004">
    <property type="protein sequence ID" value="ROU02579.1"/>
    <property type="molecule type" value="Genomic_DNA"/>
</dbReference>
<dbReference type="AlphaFoldDB" id="A0A3N2R516"/>
<dbReference type="Proteomes" id="UP000268016">
    <property type="component" value="Unassembled WGS sequence"/>
</dbReference>
<comment type="caution">
    <text evidence="3">The sequence shown here is derived from an EMBL/GenBank/DDBJ whole genome shotgun (WGS) entry which is preliminary data.</text>
</comment>
<evidence type="ECO:0000313" key="4">
    <source>
        <dbReference type="Proteomes" id="UP000268016"/>
    </source>
</evidence>
<dbReference type="FunFam" id="3.40.50.720:FF:000084">
    <property type="entry name" value="Short-chain dehydrogenase reductase"/>
    <property type="match status" value="1"/>
</dbReference>
<dbReference type="InterPro" id="IPR020904">
    <property type="entry name" value="Sc_DH/Rdtase_CS"/>
</dbReference>
<keyword evidence="2" id="KW-0560">Oxidoreductase</keyword>
<keyword evidence="4" id="KW-1185">Reference proteome</keyword>
<protein>
    <submittedName>
        <fullName evidence="3">SDR family oxidoreductase</fullName>
    </submittedName>
</protein>
<dbReference type="PANTHER" id="PTHR24321:SF8">
    <property type="entry name" value="ESTRADIOL 17-BETA-DEHYDROGENASE 8-RELATED"/>
    <property type="match status" value="1"/>
</dbReference>